<accession>A0ABY2IPB4</accession>
<dbReference type="InterPro" id="IPR035919">
    <property type="entry name" value="EAL_sf"/>
</dbReference>
<feature type="transmembrane region" description="Helical" evidence="1">
    <location>
        <begin position="54"/>
        <end position="75"/>
    </location>
</feature>
<feature type="transmembrane region" description="Helical" evidence="1">
    <location>
        <begin position="124"/>
        <end position="142"/>
    </location>
</feature>
<dbReference type="Gene3D" id="3.30.70.270">
    <property type="match status" value="1"/>
</dbReference>
<gene>
    <name evidence="4" type="ORF">E3O46_10640</name>
</gene>
<sequence length="780" mass="82315">MTAIQQHHFFTALWNPFRRPDCMTEGTRWLFTWFAVASVLLTVPIIVASDTNGVLLVALTAAVALIASWCSAFILRRIPLALDLIDFVAFVALALTLPDPMIVLGVMFGAIWLRGLYGSTARSFIRCSLYSLALVITVVLWVPVNGSAAMTPPVVVLGTIPTLFLTVVIVRQLSMVLVSREQSMRRDRELSATGTLLLGVIDEADILVIGWAATQELCLATPGLRVLRVMRDGPVLRVDGATGQFDSLPAQLPGTVITSASNGKDASATDVDSLPLDAAVGTPLAWACLASNAQANTWILVGAPGTIPAEALVSVRALSNQVSLALRNSTVQGELTVQVSSDPLTGLNNRASFMAKLTAILGTVDDASGVHIFFLDLDDFKDVNDLLGHRAGNELLIEVAERMRSNTGSNAICARLGGDEFAIILAGKSDSDALCIATALGRSIAEPVTLERNTAQVGVSIGIATAAAGIDIEDLVHQADVAMYAAKANGKNRVQVFEPGLLRVDNPRVTFEWQLAAAAAADELVVHYQPILDLPGLQCTAVEALVRWQHPERGLLFPGDFIDIAERTGAIIGIGAFVMRRACLDAAAWRTANPGAPMAVHVNVSAHELDCEGFVDSIIGCLADTGTLAKDLIIELTETVVLDSPAAIGRLRAIGALGVGIAIDDFGTGYASLTSLRALPVDIVKIDMSFVAGAVSNPFDRSVIEAIVRLCAQLGVATVAEGVERLDQQRLLEALGTGGVQGYLYSRPLSAADLTAWLEANRAAAGGAETDVGGLLRTSV</sequence>
<proteinExistence type="predicted"/>
<keyword evidence="1" id="KW-0472">Membrane</keyword>
<evidence type="ECO:0000256" key="1">
    <source>
        <dbReference type="SAM" id="Phobius"/>
    </source>
</evidence>
<feature type="domain" description="GGDEF" evidence="3">
    <location>
        <begin position="368"/>
        <end position="499"/>
    </location>
</feature>
<dbReference type="PROSITE" id="PS50887">
    <property type="entry name" value="GGDEF"/>
    <property type="match status" value="1"/>
</dbReference>
<dbReference type="InterPro" id="IPR029787">
    <property type="entry name" value="Nucleotide_cyclase"/>
</dbReference>
<evidence type="ECO:0000313" key="4">
    <source>
        <dbReference type="EMBL" id="TFC20637.1"/>
    </source>
</evidence>
<comment type="caution">
    <text evidence="4">The sequence shown here is derived from an EMBL/GenBank/DDBJ whole genome shotgun (WGS) entry which is preliminary data.</text>
</comment>
<dbReference type="SMART" id="SM00052">
    <property type="entry name" value="EAL"/>
    <property type="match status" value="1"/>
</dbReference>
<protein>
    <submittedName>
        <fullName evidence="4">EAL domain-containing protein</fullName>
    </submittedName>
</protein>
<dbReference type="PANTHER" id="PTHR44757:SF2">
    <property type="entry name" value="BIOFILM ARCHITECTURE MAINTENANCE PROTEIN MBAA"/>
    <property type="match status" value="1"/>
</dbReference>
<dbReference type="SMART" id="SM00267">
    <property type="entry name" value="GGDEF"/>
    <property type="match status" value="1"/>
</dbReference>
<dbReference type="Gene3D" id="3.20.20.450">
    <property type="entry name" value="EAL domain"/>
    <property type="match status" value="1"/>
</dbReference>
<keyword evidence="1" id="KW-0812">Transmembrane</keyword>
<dbReference type="InterPro" id="IPR000160">
    <property type="entry name" value="GGDEF_dom"/>
</dbReference>
<evidence type="ECO:0000259" key="2">
    <source>
        <dbReference type="PROSITE" id="PS50883"/>
    </source>
</evidence>
<dbReference type="Proteomes" id="UP000297604">
    <property type="component" value="Unassembled WGS sequence"/>
</dbReference>
<dbReference type="PANTHER" id="PTHR44757">
    <property type="entry name" value="DIGUANYLATE CYCLASE DGCP"/>
    <property type="match status" value="1"/>
</dbReference>
<name>A0ABY2IPB4_9MICO</name>
<reference evidence="4 5" key="1">
    <citation type="submission" date="2019-03" db="EMBL/GenBank/DDBJ databases">
        <title>Genomics of glacier-inhabiting Cryobacterium strains.</title>
        <authorList>
            <person name="Liu Q."/>
            <person name="Xin Y.-H."/>
        </authorList>
    </citation>
    <scope>NUCLEOTIDE SEQUENCE [LARGE SCALE GENOMIC DNA]</scope>
    <source>
        <strain evidence="4 5">MDB1-5</strain>
    </source>
</reference>
<dbReference type="EMBL" id="SOFS01000019">
    <property type="protein sequence ID" value="TFC20637.1"/>
    <property type="molecule type" value="Genomic_DNA"/>
</dbReference>
<feature type="domain" description="EAL" evidence="2">
    <location>
        <begin position="508"/>
        <end position="762"/>
    </location>
</feature>
<organism evidence="4 5">
    <name type="scientific">Cryobacterium glucosi</name>
    <dbReference type="NCBI Taxonomy" id="1259175"/>
    <lineage>
        <taxon>Bacteria</taxon>
        <taxon>Bacillati</taxon>
        <taxon>Actinomycetota</taxon>
        <taxon>Actinomycetes</taxon>
        <taxon>Micrococcales</taxon>
        <taxon>Microbacteriaceae</taxon>
        <taxon>Cryobacterium</taxon>
    </lineage>
</organism>
<dbReference type="RefSeq" id="WP_134561675.1">
    <property type="nucleotide sequence ID" value="NZ_SOFS01000019.1"/>
</dbReference>
<dbReference type="CDD" id="cd01948">
    <property type="entry name" value="EAL"/>
    <property type="match status" value="1"/>
</dbReference>
<dbReference type="InterPro" id="IPR052155">
    <property type="entry name" value="Biofilm_reg_signaling"/>
</dbReference>
<dbReference type="PROSITE" id="PS50883">
    <property type="entry name" value="EAL"/>
    <property type="match status" value="1"/>
</dbReference>
<keyword evidence="1" id="KW-1133">Transmembrane helix</keyword>
<dbReference type="CDD" id="cd01949">
    <property type="entry name" value="GGDEF"/>
    <property type="match status" value="1"/>
</dbReference>
<feature type="transmembrane region" description="Helical" evidence="1">
    <location>
        <begin position="29"/>
        <end position="47"/>
    </location>
</feature>
<feature type="transmembrane region" description="Helical" evidence="1">
    <location>
        <begin position="87"/>
        <end position="112"/>
    </location>
</feature>
<dbReference type="InterPro" id="IPR001633">
    <property type="entry name" value="EAL_dom"/>
</dbReference>
<dbReference type="InterPro" id="IPR043128">
    <property type="entry name" value="Rev_trsase/Diguanyl_cyclase"/>
</dbReference>
<evidence type="ECO:0000313" key="5">
    <source>
        <dbReference type="Proteomes" id="UP000297604"/>
    </source>
</evidence>
<dbReference type="SUPFAM" id="SSF141868">
    <property type="entry name" value="EAL domain-like"/>
    <property type="match status" value="1"/>
</dbReference>
<keyword evidence="5" id="KW-1185">Reference proteome</keyword>
<feature type="transmembrane region" description="Helical" evidence="1">
    <location>
        <begin position="154"/>
        <end position="178"/>
    </location>
</feature>
<dbReference type="SUPFAM" id="SSF55073">
    <property type="entry name" value="Nucleotide cyclase"/>
    <property type="match status" value="1"/>
</dbReference>
<evidence type="ECO:0000259" key="3">
    <source>
        <dbReference type="PROSITE" id="PS50887"/>
    </source>
</evidence>
<dbReference type="Pfam" id="PF00563">
    <property type="entry name" value="EAL"/>
    <property type="match status" value="1"/>
</dbReference>
<dbReference type="Pfam" id="PF00990">
    <property type="entry name" value="GGDEF"/>
    <property type="match status" value="1"/>
</dbReference>
<dbReference type="NCBIfam" id="TIGR00254">
    <property type="entry name" value="GGDEF"/>
    <property type="match status" value="1"/>
</dbReference>